<keyword evidence="4" id="KW-0408">Iron</keyword>
<keyword evidence="4" id="KW-0479">Metal-binding</keyword>
<evidence type="ECO:0000256" key="4">
    <source>
        <dbReference type="ARBA" id="ARBA00022485"/>
    </source>
</evidence>
<organism evidence="6 7">
    <name type="scientific">Syntrophomonas wolfei</name>
    <dbReference type="NCBI Taxonomy" id="863"/>
    <lineage>
        <taxon>Bacteria</taxon>
        <taxon>Bacillati</taxon>
        <taxon>Bacillota</taxon>
        <taxon>Clostridia</taxon>
        <taxon>Eubacteriales</taxon>
        <taxon>Syntrophomonadaceae</taxon>
        <taxon>Syntrophomonas</taxon>
    </lineage>
</organism>
<dbReference type="GO" id="GO:0051539">
    <property type="term" value="F:4 iron, 4 sulfur cluster binding"/>
    <property type="evidence" value="ECO:0007669"/>
    <property type="project" value="UniProtKB-KW"/>
</dbReference>
<dbReference type="SUPFAM" id="SSF53706">
    <property type="entry name" value="Formate dehydrogenase/DMSO reductase, domains 1-3"/>
    <property type="match status" value="1"/>
</dbReference>
<name>A0A354YX39_9FIRM</name>
<dbReference type="Proteomes" id="UP000263273">
    <property type="component" value="Unassembled WGS sequence"/>
</dbReference>
<dbReference type="GO" id="GO:0009061">
    <property type="term" value="P:anaerobic respiration"/>
    <property type="evidence" value="ECO:0007669"/>
    <property type="project" value="TreeGrafter"/>
</dbReference>
<dbReference type="GO" id="GO:0030313">
    <property type="term" value="C:cell envelope"/>
    <property type="evidence" value="ECO:0007669"/>
    <property type="project" value="UniProtKB-SubCell"/>
</dbReference>
<proteinExistence type="inferred from homology"/>
<accession>A0A354YX39</accession>
<keyword evidence="4" id="KW-0004">4Fe-4S</keyword>
<comment type="similarity">
    <text evidence="3">Belongs to the prokaryotic molybdopterin-containing oxidoreductase family.</text>
</comment>
<dbReference type="Gene3D" id="3.40.50.740">
    <property type="match status" value="1"/>
</dbReference>
<feature type="non-terminal residue" evidence="6">
    <location>
        <position position="1"/>
    </location>
</feature>
<comment type="caution">
    <text evidence="6">The sequence shown here is derived from an EMBL/GenBank/DDBJ whole genome shotgun (WGS) entry which is preliminary data.</text>
</comment>
<evidence type="ECO:0000256" key="2">
    <source>
        <dbReference type="ARBA" id="ARBA00004196"/>
    </source>
</evidence>
<evidence type="ECO:0000313" key="6">
    <source>
        <dbReference type="EMBL" id="HBK53908.1"/>
    </source>
</evidence>
<feature type="non-terminal residue" evidence="6">
    <location>
        <position position="67"/>
    </location>
</feature>
<protein>
    <submittedName>
        <fullName evidence="6">Uncharacterized protein</fullName>
    </submittedName>
</protein>
<dbReference type="PANTHER" id="PTHR43598:SF1">
    <property type="entry name" value="FORMATE DEHYDROGENASE-O MAJOR SUBUNIT"/>
    <property type="match status" value="1"/>
</dbReference>
<dbReference type="PANTHER" id="PTHR43598">
    <property type="entry name" value="TUNGSTEN-CONTAINING FORMYLMETHANOFURAN DEHYDROGENASE 2 SUBUNIT B"/>
    <property type="match status" value="1"/>
</dbReference>
<dbReference type="EMBL" id="DNZF01000180">
    <property type="protein sequence ID" value="HBK53908.1"/>
    <property type="molecule type" value="Genomic_DNA"/>
</dbReference>
<sequence>HIALFEAMHRGEIDGLFVNGTNPVVGGPNANKEQEALTKLKWMVSVDLWLNETADYWTYQGWERTVT</sequence>
<dbReference type="AlphaFoldDB" id="A0A354YX39"/>
<dbReference type="GO" id="GO:0016491">
    <property type="term" value="F:oxidoreductase activity"/>
    <property type="evidence" value="ECO:0007669"/>
    <property type="project" value="UniProtKB-KW"/>
</dbReference>
<gene>
    <name evidence="6" type="ORF">DDZ44_08240</name>
</gene>
<keyword evidence="4" id="KW-0411">Iron-sulfur</keyword>
<evidence type="ECO:0000256" key="1">
    <source>
        <dbReference type="ARBA" id="ARBA00001966"/>
    </source>
</evidence>
<evidence type="ECO:0000313" key="7">
    <source>
        <dbReference type="Proteomes" id="UP000263273"/>
    </source>
</evidence>
<dbReference type="GO" id="GO:0030151">
    <property type="term" value="F:molybdenum ion binding"/>
    <property type="evidence" value="ECO:0007669"/>
    <property type="project" value="TreeGrafter"/>
</dbReference>
<dbReference type="GO" id="GO:0009055">
    <property type="term" value="F:electron transfer activity"/>
    <property type="evidence" value="ECO:0007669"/>
    <property type="project" value="TreeGrafter"/>
</dbReference>
<evidence type="ECO:0000256" key="3">
    <source>
        <dbReference type="ARBA" id="ARBA00010312"/>
    </source>
</evidence>
<comment type="cofactor">
    <cofactor evidence="1">
        <name>[4Fe-4S] cluster</name>
        <dbReference type="ChEBI" id="CHEBI:49883"/>
    </cofactor>
</comment>
<reference evidence="6 7" key="1">
    <citation type="journal article" date="2018" name="Nat. Biotechnol.">
        <title>A standardized bacterial taxonomy based on genome phylogeny substantially revises the tree of life.</title>
        <authorList>
            <person name="Parks D.H."/>
            <person name="Chuvochina M."/>
            <person name="Waite D.W."/>
            <person name="Rinke C."/>
            <person name="Skarshewski A."/>
            <person name="Chaumeil P.A."/>
            <person name="Hugenholtz P."/>
        </authorList>
    </citation>
    <scope>NUCLEOTIDE SEQUENCE [LARGE SCALE GENOMIC DNA]</scope>
    <source>
        <strain evidence="6">UBA10948</strain>
    </source>
</reference>
<evidence type="ECO:0000256" key="5">
    <source>
        <dbReference type="ARBA" id="ARBA00023002"/>
    </source>
</evidence>
<comment type="subcellular location">
    <subcellularLocation>
        <location evidence="2">Cell envelope</location>
    </subcellularLocation>
</comment>
<keyword evidence="5" id="KW-0560">Oxidoreductase</keyword>